<dbReference type="EMBL" id="FNAX01000005">
    <property type="protein sequence ID" value="SDE97379.1"/>
    <property type="molecule type" value="Genomic_DNA"/>
</dbReference>
<gene>
    <name evidence="4" type="ORF">OHN36_26150</name>
    <name evidence="3" type="ORF">SAMN05216260_10580</name>
</gene>
<evidence type="ECO:0000313" key="3">
    <source>
        <dbReference type="EMBL" id="SDE97379.1"/>
    </source>
</evidence>
<dbReference type="PANTHER" id="PTHR42993:SF1">
    <property type="entry name" value="MAOC-LIKE DEHYDRATASE DOMAIN-CONTAINING PROTEIN"/>
    <property type="match status" value="1"/>
</dbReference>
<dbReference type="Proteomes" id="UP000198614">
    <property type="component" value="Unassembled WGS sequence"/>
</dbReference>
<evidence type="ECO:0000313" key="5">
    <source>
        <dbReference type="Proteomes" id="UP000198614"/>
    </source>
</evidence>
<organism evidence="3 5">
    <name type="scientific">Streptomyces griseoaurantiacus</name>
    <dbReference type="NCBI Taxonomy" id="68213"/>
    <lineage>
        <taxon>Bacteria</taxon>
        <taxon>Bacillati</taxon>
        <taxon>Actinomycetota</taxon>
        <taxon>Actinomycetes</taxon>
        <taxon>Kitasatosporales</taxon>
        <taxon>Streptomycetaceae</taxon>
        <taxon>Streptomyces</taxon>
        <taxon>Streptomyces aurantiacus group</taxon>
    </lineage>
</organism>
<evidence type="ECO:0000313" key="6">
    <source>
        <dbReference type="Proteomes" id="UP001432161"/>
    </source>
</evidence>
<reference evidence="3 5" key="1">
    <citation type="submission" date="2016-10" db="EMBL/GenBank/DDBJ databases">
        <authorList>
            <person name="de Groot N.N."/>
        </authorList>
    </citation>
    <scope>NUCLEOTIDE SEQUENCE [LARGE SCALE GENOMIC DNA]</scope>
    <source>
        <strain evidence="3 5">CGMCC 4.1859</strain>
    </source>
</reference>
<protein>
    <submittedName>
        <fullName evidence="3">Acyl dehydratase</fullName>
    </submittedName>
    <submittedName>
        <fullName evidence="4">MaoC family dehydratase</fullName>
    </submittedName>
</protein>
<keyword evidence="6" id="KW-1185">Reference proteome</keyword>
<comment type="similarity">
    <text evidence="1">Belongs to the enoyl-CoA hydratase/isomerase family.</text>
</comment>
<reference evidence="4" key="2">
    <citation type="submission" date="2022-10" db="EMBL/GenBank/DDBJ databases">
        <title>The complete genomes of actinobacterial strains from the NBC collection.</title>
        <authorList>
            <person name="Joergensen T.S."/>
            <person name="Alvarez Arevalo M."/>
            <person name="Sterndorff E.B."/>
            <person name="Faurdal D."/>
            <person name="Vuksanovic O."/>
            <person name="Mourched A.-S."/>
            <person name="Charusanti P."/>
            <person name="Shaw S."/>
            <person name="Blin K."/>
            <person name="Weber T."/>
        </authorList>
    </citation>
    <scope>NUCLEOTIDE SEQUENCE</scope>
    <source>
        <strain evidence="4">NBC_00489</strain>
    </source>
</reference>
<name>A0A1G7HB96_9ACTN</name>
<dbReference type="Gene3D" id="3.10.129.10">
    <property type="entry name" value="Hotdog Thioesterase"/>
    <property type="match status" value="1"/>
</dbReference>
<dbReference type="SUPFAM" id="SSF54637">
    <property type="entry name" value="Thioesterase/thiol ester dehydrase-isomerase"/>
    <property type="match status" value="1"/>
</dbReference>
<dbReference type="OrthoDB" id="9801735at2"/>
<accession>A0A1G7HB96</accession>
<evidence type="ECO:0000256" key="1">
    <source>
        <dbReference type="ARBA" id="ARBA00005254"/>
    </source>
</evidence>
<dbReference type="InterPro" id="IPR029069">
    <property type="entry name" value="HotDog_dom_sf"/>
</dbReference>
<dbReference type="InterPro" id="IPR039375">
    <property type="entry name" value="NodN-like"/>
</dbReference>
<proteinExistence type="inferred from homology"/>
<dbReference type="AlphaFoldDB" id="A0A1G7HB96"/>
<feature type="domain" description="MaoC-like" evidence="2">
    <location>
        <begin position="15"/>
        <end position="130"/>
    </location>
</feature>
<dbReference type="CDD" id="cd03450">
    <property type="entry name" value="NodN"/>
    <property type="match status" value="1"/>
</dbReference>
<dbReference type="InterPro" id="IPR002539">
    <property type="entry name" value="MaoC-like_dom"/>
</dbReference>
<sequence>MTEPRVFASVEALKAAVGEQLGYSDWVEVDQKRIDLFAEATGDHQWIHVDPEKAAAGPFGTTIAHGYLTLSLLPLFGPQLLTVEGVRMGVNYGTNKVRFPSPVPVGSRLRATARITGAEDVPGGVQVTVAFTVEREGGDKPVCVAESVSRYYL</sequence>
<evidence type="ECO:0000259" key="2">
    <source>
        <dbReference type="Pfam" id="PF01575"/>
    </source>
</evidence>
<evidence type="ECO:0000313" key="4">
    <source>
        <dbReference type="EMBL" id="WUR40388.1"/>
    </source>
</evidence>
<dbReference type="Pfam" id="PF01575">
    <property type="entry name" value="MaoC_dehydratas"/>
    <property type="match status" value="1"/>
</dbReference>
<dbReference type="EMBL" id="CP108330">
    <property type="protein sequence ID" value="WUR40388.1"/>
    <property type="molecule type" value="Genomic_DNA"/>
</dbReference>
<dbReference type="Proteomes" id="UP001432161">
    <property type="component" value="Chromosome"/>
</dbReference>
<dbReference type="PANTHER" id="PTHR42993">
    <property type="entry name" value="MAOC-LIKE DEHYDRATASE DOMAIN-CONTAINING PROTEIN"/>
    <property type="match status" value="1"/>
</dbReference>